<accession>A0A975Q269</accession>
<reference evidence="2" key="1">
    <citation type="submission" date="2021-04" db="EMBL/GenBank/DDBJ databases">
        <title>Isolation of p-tert-butylphenol degrading bacteria Sphingobium phenoxybenzoativorans Tas13 from active sludge.</title>
        <authorList>
            <person name="Li Y."/>
        </authorList>
    </citation>
    <scope>NUCLEOTIDE SEQUENCE</scope>
    <source>
        <strain evidence="2">Tas13</strain>
    </source>
</reference>
<keyword evidence="1" id="KW-0175">Coiled coil</keyword>
<protein>
    <submittedName>
        <fullName evidence="2">Uncharacterized protein</fullName>
    </submittedName>
</protein>
<evidence type="ECO:0000256" key="1">
    <source>
        <dbReference type="SAM" id="Coils"/>
    </source>
</evidence>
<dbReference type="Proteomes" id="UP000681425">
    <property type="component" value="Chromosome"/>
</dbReference>
<dbReference type="KEGG" id="spph:KFK14_01330"/>
<name>A0A975Q269_9SPHN</name>
<sequence length="149" mass="16614">MGHLPLFADIEMPEDAPLMYGVGRLICAWGALEQGLEQKLCALREAAGDVRNTSMRTKPGMGRLMAELRAMISMRDRRDVSALSQIADIERDIQRIDRFRGLIITGFGAPEPGGFSCRDQKNNELHVSMEQLDSEIGQLENISERLIAL</sequence>
<evidence type="ECO:0000313" key="3">
    <source>
        <dbReference type="Proteomes" id="UP000681425"/>
    </source>
</evidence>
<gene>
    <name evidence="2" type="ORF">KFK14_01330</name>
</gene>
<proteinExistence type="predicted"/>
<keyword evidence="3" id="KW-1185">Reference proteome</keyword>
<feature type="coiled-coil region" evidence="1">
    <location>
        <begin position="122"/>
        <end position="149"/>
    </location>
</feature>
<dbReference type="AlphaFoldDB" id="A0A975Q269"/>
<organism evidence="2 3">
    <name type="scientific">Sphingobium phenoxybenzoativorans</name>
    <dbReference type="NCBI Taxonomy" id="1592790"/>
    <lineage>
        <taxon>Bacteria</taxon>
        <taxon>Pseudomonadati</taxon>
        <taxon>Pseudomonadota</taxon>
        <taxon>Alphaproteobacteria</taxon>
        <taxon>Sphingomonadales</taxon>
        <taxon>Sphingomonadaceae</taxon>
        <taxon>Sphingobium</taxon>
    </lineage>
</organism>
<evidence type="ECO:0000313" key="2">
    <source>
        <dbReference type="EMBL" id="QUT06162.1"/>
    </source>
</evidence>
<dbReference type="EMBL" id="CP073910">
    <property type="protein sequence ID" value="QUT06162.1"/>
    <property type="molecule type" value="Genomic_DNA"/>
</dbReference>
<dbReference type="RefSeq" id="WP_070157966.1">
    <property type="nucleotide sequence ID" value="NZ_CP073910.1"/>
</dbReference>